<comment type="caution">
    <text evidence="2">The sequence shown here is derived from an EMBL/GenBank/DDBJ whole genome shotgun (WGS) entry which is preliminary data.</text>
</comment>
<dbReference type="PIRSF" id="PIRSF017393">
    <property type="entry name" value="MTase_SAV2177"/>
    <property type="match status" value="1"/>
</dbReference>
<keyword evidence="3" id="KW-1185">Reference proteome</keyword>
<dbReference type="GO" id="GO:0008168">
    <property type="term" value="F:methyltransferase activity"/>
    <property type="evidence" value="ECO:0007669"/>
    <property type="project" value="UniProtKB-KW"/>
</dbReference>
<evidence type="ECO:0000313" key="3">
    <source>
        <dbReference type="Proteomes" id="UP000240542"/>
    </source>
</evidence>
<protein>
    <submittedName>
        <fullName evidence="2">S-adenosyl methyltransferase</fullName>
    </submittedName>
</protein>
<organism evidence="2 3">
    <name type="scientific">Murinocardiopsis flavida</name>
    <dbReference type="NCBI Taxonomy" id="645275"/>
    <lineage>
        <taxon>Bacteria</taxon>
        <taxon>Bacillati</taxon>
        <taxon>Actinomycetota</taxon>
        <taxon>Actinomycetes</taxon>
        <taxon>Streptosporangiales</taxon>
        <taxon>Nocardiopsidaceae</taxon>
        <taxon>Murinocardiopsis</taxon>
    </lineage>
</organism>
<keyword evidence="2" id="KW-0808">Transferase</keyword>
<dbReference type="AlphaFoldDB" id="A0A2P8DRU8"/>
<dbReference type="InterPro" id="IPR006764">
    <property type="entry name" value="SAM_dep_MeTrfase_SAV2177_type"/>
</dbReference>
<keyword evidence="2" id="KW-0489">Methyltransferase</keyword>
<evidence type="ECO:0000256" key="1">
    <source>
        <dbReference type="SAM" id="MobiDB-lite"/>
    </source>
</evidence>
<feature type="region of interest" description="Disordered" evidence="1">
    <location>
        <begin position="1"/>
        <end position="25"/>
    </location>
</feature>
<dbReference type="GO" id="GO:0032259">
    <property type="term" value="P:methylation"/>
    <property type="evidence" value="ECO:0007669"/>
    <property type="project" value="UniProtKB-KW"/>
</dbReference>
<dbReference type="SUPFAM" id="SSF53335">
    <property type="entry name" value="S-adenosyl-L-methionine-dependent methyltransferases"/>
    <property type="match status" value="1"/>
</dbReference>
<dbReference type="Gene3D" id="3.40.50.150">
    <property type="entry name" value="Vaccinia Virus protein VP39"/>
    <property type="match status" value="1"/>
</dbReference>
<dbReference type="InterPro" id="IPR029063">
    <property type="entry name" value="SAM-dependent_MTases_sf"/>
</dbReference>
<evidence type="ECO:0000313" key="2">
    <source>
        <dbReference type="EMBL" id="PSK99938.1"/>
    </source>
</evidence>
<accession>A0A2P8DRU8</accession>
<dbReference type="EMBL" id="PYGA01000002">
    <property type="protein sequence ID" value="PSK99938.1"/>
    <property type="molecule type" value="Genomic_DNA"/>
</dbReference>
<proteinExistence type="predicted"/>
<sequence length="284" mass="30863">MHRDENQHESSPVSPAPDPGFPSIDVTTPTTARIYDWMLHGKDNFEADQRAGRAFLDVAPQLRPIAHYNRAWLARVVAYMTAELGLDQFLDIGSGLPTVQNTHQVAQGINPKARVVYVDNDPVVLTHGRALLADNDRTTVATADISDPDAIINGPDTQRMLDFSRPVGVLLIALVHCIPDEPDPGGLIGRILDAVPSGSAIAYSHIVSTEPRAADDLTRIVLEATHGHWGRVRTPAEALAYIDRPDLEAVAPGFVDIRTWHPAPDAEAATDDPIWEIGGLARKL</sequence>
<name>A0A2P8DRU8_9ACTN</name>
<dbReference type="Pfam" id="PF04672">
    <property type="entry name" value="Methyltransf_19"/>
    <property type="match status" value="1"/>
</dbReference>
<dbReference type="Proteomes" id="UP000240542">
    <property type="component" value="Unassembled WGS sequence"/>
</dbReference>
<gene>
    <name evidence="2" type="ORF">CLV63_10265</name>
</gene>
<reference evidence="2 3" key="1">
    <citation type="submission" date="2018-03" db="EMBL/GenBank/DDBJ databases">
        <title>Genomic Encyclopedia of Archaeal and Bacterial Type Strains, Phase II (KMG-II): from individual species to whole genera.</title>
        <authorList>
            <person name="Goeker M."/>
        </authorList>
    </citation>
    <scope>NUCLEOTIDE SEQUENCE [LARGE SCALE GENOMIC DNA]</scope>
    <source>
        <strain evidence="2 3">DSM 45312</strain>
    </source>
</reference>